<dbReference type="OrthoDB" id="6249616at2759"/>
<dbReference type="Proteomes" id="UP000281553">
    <property type="component" value="Unassembled WGS sequence"/>
</dbReference>
<evidence type="ECO:0000256" key="1">
    <source>
        <dbReference type="SAM" id="MobiDB-lite"/>
    </source>
</evidence>
<dbReference type="InterPro" id="IPR038308">
    <property type="entry name" value="RFXAP_C_sf"/>
</dbReference>
<dbReference type="EMBL" id="UYRU01054860">
    <property type="protein sequence ID" value="VDN12832.1"/>
    <property type="molecule type" value="Genomic_DNA"/>
</dbReference>
<dbReference type="AlphaFoldDB" id="A0A3P7NXC3"/>
<proteinExistence type="predicted"/>
<feature type="compositionally biased region" description="Gly residues" evidence="1">
    <location>
        <begin position="185"/>
        <end position="194"/>
    </location>
</feature>
<feature type="region of interest" description="Disordered" evidence="1">
    <location>
        <begin position="114"/>
        <end position="197"/>
    </location>
</feature>
<dbReference type="Gene3D" id="6.10.290.30">
    <property type="entry name" value="Regulatory factor X-associated C-terminal binding domain"/>
    <property type="match status" value="1"/>
</dbReference>
<protein>
    <submittedName>
        <fullName evidence="2">Uncharacterized protein</fullName>
    </submittedName>
</protein>
<reference evidence="2 3" key="1">
    <citation type="submission" date="2018-11" db="EMBL/GenBank/DDBJ databases">
        <authorList>
            <consortium name="Pathogen Informatics"/>
        </authorList>
    </citation>
    <scope>NUCLEOTIDE SEQUENCE [LARGE SCALE GENOMIC DNA]</scope>
</reference>
<evidence type="ECO:0000313" key="3">
    <source>
        <dbReference type="Proteomes" id="UP000281553"/>
    </source>
</evidence>
<keyword evidence="3" id="KW-1185">Reference proteome</keyword>
<sequence>MPRLNRDMEEHTTQADRILSTLPLNLSNLNASSREAYGAQFYGGQQGVSAYDYYNYYQQYSSRYASAFQPTGSHHHNVSSQESIAKSQMPYAKPSLSTPLTVAAGSNYLSALSDASTPNSYAKDRTAEHFSTATTTASKTPSSGRKAKKSRVSASSGEDLAEEKRKEFEKLSTASGPTELASSGGSSGSTGGAGDSADSMAVTNAKLIKTVLDAKICLLLNSPHVMTFLQGRQRLLEEYKRATDLFSVADNAASSNHLRASDLTLIAKGP</sequence>
<name>A0A3P7NXC3_DIBLA</name>
<organism evidence="2 3">
    <name type="scientific">Dibothriocephalus latus</name>
    <name type="common">Fish tapeworm</name>
    <name type="synonym">Diphyllobothrium latum</name>
    <dbReference type="NCBI Taxonomy" id="60516"/>
    <lineage>
        <taxon>Eukaryota</taxon>
        <taxon>Metazoa</taxon>
        <taxon>Spiralia</taxon>
        <taxon>Lophotrochozoa</taxon>
        <taxon>Platyhelminthes</taxon>
        <taxon>Cestoda</taxon>
        <taxon>Eucestoda</taxon>
        <taxon>Diphyllobothriidea</taxon>
        <taxon>Diphyllobothriidae</taxon>
        <taxon>Dibothriocephalus</taxon>
    </lineage>
</organism>
<feature type="region of interest" description="Disordered" evidence="1">
    <location>
        <begin position="72"/>
        <end position="92"/>
    </location>
</feature>
<accession>A0A3P7NXC3</accession>
<feature type="compositionally biased region" description="Low complexity" evidence="1">
    <location>
        <begin position="131"/>
        <end position="144"/>
    </location>
</feature>
<evidence type="ECO:0000313" key="2">
    <source>
        <dbReference type="EMBL" id="VDN12832.1"/>
    </source>
</evidence>
<gene>
    <name evidence="2" type="ORF">DILT_LOCUS8663</name>
</gene>